<name>A0A2P2PFQ5_RHIMU</name>
<sequence length="11" mass="1403">MRLLLWTPYPL</sequence>
<organism evidence="1">
    <name type="scientific">Rhizophora mucronata</name>
    <name type="common">Asiatic mangrove</name>
    <dbReference type="NCBI Taxonomy" id="61149"/>
    <lineage>
        <taxon>Eukaryota</taxon>
        <taxon>Viridiplantae</taxon>
        <taxon>Streptophyta</taxon>
        <taxon>Embryophyta</taxon>
        <taxon>Tracheophyta</taxon>
        <taxon>Spermatophyta</taxon>
        <taxon>Magnoliopsida</taxon>
        <taxon>eudicotyledons</taxon>
        <taxon>Gunneridae</taxon>
        <taxon>Pentapetalae</taxon>
        <taxon>rosids</taxon>
        <taxon>fabids</taxon>
        <taxon>Malpighiales</taxon>
        <taxon>Rhizophoraceae</taxon>
        <taxon>Rhizophora</taxon>
    </lineage>
</organism>
<protein>
    <submittedName>
        <fullName evidence="1">Uncharacterized protein</fullName>
    </submittedName>
</protein>
<reference evidence="1" key="1">
    <citation type="submission" date="2018-02" db="EMBL/GenBank/DDBJ databases">
        <title>Rhizophora mucronata_Transcriptome.</title>
        <authorList>
            <person name="Meera S.P."/>
            <person name="Sreeshan A."/>
            <person name="Augustine A."/>
        </authorList>
    </citation>
    <scope>NUCLEOTIDE SEQUENCE</scope>
    <source>
        <tissue evidence="1">Leaf</tissue>
    </source>
</reference>
<dbReference type="EMBL" id="GGEC01073074">
    <property type="protein sequence ID" value="MBX53558.1"/>
    <property type="molecule type" value="Transcribed_RNA"/>
</dbReference>
<accession>A0A2P2PFQ5</accession>
<proteinExistence type="predicted"/>
<evidence type="ECO:0000313" key="1">
    <source>
        <dbReference type="EMBL" id="MBX53558.1"/>
    </source>
</evidence>